<feature type="compositionally biased region" description="Low complexity" evidence="1">
    <location>
        <begin position="48"/>
        <end position="81"/>
    </location>
</feature>
<dbReference type="EMBL" id="JBHTON010000025">
    <property type="protein sequence ID" value="MFD1485243.1"/>
    <property type="molecule type" value="Genomic_DNA"/>
</dbReference>
<organism evidence="3 4">
    <name type="scientific">Lacticaseibacillus baoqingensis</name>
    <dbReference type="NCBI Taxonomy" id="2486013"/>
    <lineage>
        <taxon>Bacteria</taxon>
        <taxon>Bacillati</taxon>
        <taxon>Bacillota</taxon>
        <taxon>Bacilli</taxon>
        <taxon>Lactobacillales</taxon>
        <taxon>Lactobacillaceae</taxon>
        <taxon>Lacticaseibacillus</taxon>
    </lineage>
</organism>
<keyword evidence="2" id="KW-0732">Signal</keyword>
<comment type="caution">
    <text evidence="3">The sequence shown here is derived from an EMBL/GenBank/DDBJ whole genome shotgun (WGS) entry which is preliminary data.</text>
</comment>
<feature type="region of interest" description="Disordered" evidence="1">
    <location>
        <begin position="22"/>
        <end position="83"/>
    </location>
</feature>
<evidence type="ECO:0000256" key="2">
    <source>
        <dbReference type="SAM" id="SignalP"/>
    </source>
</evidence>
<dbReference type="RefSeq" id="WP_125753915.1">
    <property type="nucleotide sequence ID" value="NZ_JBHTON010000025.1"/>
</dbReference>
<evidence type="ECO:0000256" key="1">
    <source>
        <dbReference type="SAM" id="MobiDB-lite"/>
    </source>
</evidence>
<gene>
    <name evidence="3" type="ORF">ACFQ5J_08375</name>
</gene>
<evidence type="ECO:0008006" key="5">
    <source>
        <dbReference type="Google" id="ProtNLM"/>
    </source>
</evidence>
<dbReference type="PROSITE" id="PS51257">
    <property type="entry name" value="PROKAR_LIPOPROTEIN"/>
    <property type="match status" value="1"/>
</dbReference>
<evidence type="ECO:0000313" key="3">
    <source>
        <dbReference type="EMBL" id="MFD1485243.1"/>
    </source>
</evidence>
<sequence>MKKSWVFLPAVALMLVAAGCGNHDTKSTDSSSQEKVSQTQTSKKKAAKSSSVASSSTSSSSVATSSVAKPVASQSAAAPQATGDRLTTLNHQLAAALPGALLPSTYPTGNQVLNASYTGNSANYHIYYGTADQADAFNTPNVHANAAAIELSKQTYGDAASAEAAINYQPVAAANATIPIGDNLKAMQQGGAGSTYTTWQEGRWSITVQANNMNQEDGLPLAKQAVALFSTLALPAPATHGAVNLRVNTGGMRLNTITWRSGNALYTANGVDALTLIRVATSLH</sequence>
<dbReference type="Proteomes" id="UP001597252">
    <property type="component" value="Unassembled WGS sequence"/>
</dbReference>
<protein>
    <recommendedName>
        <fullName evidence="5">Lipoprotein</fullName>
    </recommendedName>
</protein>
<feature type="signal peptide" evidence="2">
    <location>
        <begin position="1"/>
        <end position="23"/>
    </location>
</feature>
<feature type="chain" id="PRO_5047344421" description="Lipoprotein" evidence="2">
    <location>
        <begin position="24"/>
        <end position="284"/>
    </location>
</feature>
<reference evidence="4" key="1">
    <citation type="journal article" date="2019" name="Int. J. Syst. Evol. Microbiol.">
        <title>The Global Catalogue of Microorganisms (GCM) 10K type strain sequencing project: providing services to taxonomists for standard genome sequencing and annotation.</title>
        <authorList>
            <consortium name="The Broad Institute Genomics Platform"/>
            <consortium name="The Broad Institute Genome Sequencing Center for Infectious Disease"/>
            <person name="Wu L."/>
            <person name="Ma J."/>
        </authorList>
    </citation>
    <scope>NUCLEOTIDE SEQUENCE [LARGE SCALE GENOMIC DNA]</scope>
    <source>
        <strain evidence="4">CCM 8903</strain>
    </source>
</reference>
<name>A0ABW4E8D3_9LACO</name>
<accession>A0ABW4E8D3</accession>
<keyword evidence="4" id="KW-1185">Reference proteome</keyword>
<proteinExistence type="predicted"/>
<evidence type="ECO:0000313" key="4">
    <source>
        <dbReference type="Proteomes" id="UP001597252"/>
    </source>
</evidence>